<gene>
    <name evidence="13" type="ORF">dnm_083300</name>
</gene>
<evidence type="ECO:0000256" key="5">
    <source>
        <dbReference type="ARBA" id="ARBA00012866"/>
    </source>
</evidence>
<dbReference type="Proteomes" id="UP000663722">
    <property type="component" value="Chromosome"/>
</dbReference>
<keyword evidence="8" id="KW-0012">Acyltransferase</keyword>
<dbReference type="PANTHER" id="PTHR28037">
    <property type="entry name" value="ALCOHOL O-ACETYLTRANSFERASE 1-RELATED"/>
    <property type="match status" value="1"/>
</dbReference>
<evidence type="ECO:0000256" key="3">
    <source>
        <dbReference type="ARBA" id="ARBA00001907"/>
    </source>
</evidence>
<dbReference type="InterPro" id="IPR031641">
    <property type="entry name" value="PapA_C"/>
</dbReference>
<evidence type="ECO:0000256" key="6">
    <source>
        <dbReference type="ARBA" id="ARBA00013449"/>
    </source>
</evidence>
<dbReference type="SUPFAM" id="SSF52777">
    <property type="entry name" value="CoA-dependent acyltransferases"/>
    <property type="match status" value="2"/>
</dbReference>
<dbReference type="KEGG" id="dmm:dnm_083300"/>
<evidence type="ECO:0000256" key="1">
    <source>
        <dbReference type="ARBA" id="ARBA00000026"/>
    </source>
</evidence>
<dbReference type="PANTHER" id="PTHR28037:SF1">
    <property type="entry name" value="ALCOHOL O-ACETYLTRANSFERASE 1-RELATED"/>
    <property type="match status" value="1"/>
</dbReference>
<evidence type="ECO:0000313" key="13">
    <source>
        <dbReference type="EMBL" id="QTA92254.1"/>
    </source>
</evidence>
<feature type="domain" description="Phthiocerol/phthiodiolone dimycocerosyl transferase C-terminal" evidence="12">
    <location>
        <begin position="220"/>
        <end position="296"/>
    </location>
</feature>
<name>A0A975BV07_9BACT</name>
<dbReference type="InterPro" id="IPR052058">
    <property type="entry name" value="Alcohol_O-acetyltransferase"/>
</dbReference>
<dbReference type="RefSeq" id="WP_207679690.1">
    <property type="nucleotide sequence ID" value="NZ_CP061800.1"/>
</dbReference>
<dbReference type="EC" id="2.3.1.282" evidence="5"/>
<evidence type="ECO:0000259" key="12">
    <source>
        <dbReference type="Pfam" id="PF16911"/>
    </source>
</evidence>
<evidence type="ECO:0000256" key="7">
    <source>
        <dbReference type="ARBA" id="ARBA00022679"/>
    </source>
</evidence>
<evidence type="ECO:0000313" key="14">
    <source>
        <dbReference type="Proteomes" id="UP000663722"/>
    </source>
</evidence>
<dbReference type="InterPro" id="IPR023213">
    <property type="entry name" value="CAT-like_dom_sf"/>
</dbReference>
<evidence type="ECO:0000256" key="8">
    <source>
        <dbReference type="ARBA" id="ARBA00023315"/>
    </source>
</evidence>
<sequence>MFQSDPRRFASTMNDQGIFCGRVIGDMLIHCVVSFDNGIDENRMKKAVRLSLDAEPILGCRCVTGWWRMYWERRTDLDNIGLFRFAAAEDTEKEVIRFLTAPADPCEDPQIQLLLIRSERDTLCIKVNHVAADAGAVKAYAYLLASVYQKLGDNPGYTPEINLSGTRSMRQISSRFGFSDKFRMLRRGLRDLKNIFLPRMNYSFSLTKGSVSDRTFLLRRIQSEQFRRLRDYGRQHGATINDLLLTAIYRAFFELIRPEPGIPLRLVTTADLRRYLPTKKAGAVCNLSGLVYLNMTRKSGSAFNDTLSEIRDRMNFIKKDFIGLGQPPLFVIPSKILPAAWNQWLGNRMFRQSLSIGKNITHAFTNMGIIDTEQLVFGSVKVSDAFLTAPVVFSPFFLIGLSGFGESLTMSAGFCDTAVNKPVVEHLLSLIENELQQIR</sequence>
<dbReference type="Gene3D" id="3.30.559.30">
    <property type="entry name" value="Nonribosomal peptide synthetase, condensation domain"/>
    <property type="match status" value="1"/>
</dbReference>
<protein>
    <recommendedName>
        <fullName evidence="6">Phthiocerol/phthiodiolone dimycocerosyl transferase</fullName>
        <ecNumber evidence="5">2.3.1.282</ecNumber>
    </recommendedName>
    <alternativeName>
        <fullName evidence="11">Acyltransferase PapA5</fullName>
    </alternativeName>
    <alternativeName>
        <fullName evidence="9">Phthiocerol/phthiodiolone O-acyltransferase</fullName>
    </alternativeName>
    <alternativeName>
        <fullName evidence="10">Polyketide synthase-associated protein A5</fullName>
    </alternativeName>
</protein>
<dbReference type="Pfam" id="PF16911">
    <property type="entry name" value="PapA_C"/>
    <property type="match status" value="1"/>
</dbReference>
<comment type="catalytic activity">
    <reaction evidence="3">
        <text>2 a mycocerosyl-[mycocerosic acid synthase] + a phthiodiolone = a dimycocerosyl phthiodiolone + 2 holo-[mycocerosic acid synthase].</text>
        <dbReference type="EC" id="2.3.1.282"/>
    </reaction>
</comment>
<dbReference type="Gene3D" id="3.30.559.10">
    <property type="entry name" value="Chloramphenicol acetyltransferase-like domain"/>
    <property type="match status" value="1"/>
</dbReference>
<reference evidence="13" key="1">
    <citation type="journal article" date="2021" name="Microb. Physiol.">
        <title>Proteogenomic Insights into the Physiology of Marine, Sulfate-Reducing, Filamentous Desulfonema limicola and Desulfonema magnum.</title>
        <authorList>
            <person name="Schnaars V."/>
            <person name="Wohlbrand L."/>
            <person name="Scheve S."/>
            <person name="Hinrichs C."/>
            <person name="Reinhardt R."/>
            <person name="Rabus R."/>
        </authorList>
    </citation>
    <scope>NUCLEOTIDE SEQUENCE</scope>
    <source>
        <strain evidence="13">4be13</strain>
    </source>
</reference>
<evidence type="ECO:0000256" key="2">
    <source>
        <dbReference type="ARBA" id="ARBA00000625"/>
    </source>
</evidence>
<keyword evidence="14" id="KW-1185">Reference proteome</keyword>
<keyword evidence="7" id="KW-0808">Transferase</keyword>
<evidence type="ECO:0000256" key="4">
    <source>
        <dbReference type="ARBA" id="ARBA00006558"/>
    </source>
</evidence>
<dbReference type="AlphaFoldDB" id="A0A975BV07"/>
<evidence type="ECO:0000256" key="11">
    <source>
        <dbReference type="ARBA" id="ARBA00033407"/>
    </source>
</evidence>
<proteinExistence type="inferred from homology"/>
<comment type="similarity">
    <text evidence="4">Belongs to the acyltransferase PapA5 family.</text>
</comment>
<comment type="catalytic activity">
    <reaction evidence="2">
        <text>2 a mycocerosyl-[mycocerosic acid synthase] + a phenolphthiocerol = a dimycocerosyl phenolphthiocerol + 2 holo-[mycocerosic acid synthase].</text>
        <dbReference type="EC" id="2.3.1.282"/>
    </reaction>
</comment>
<accession>A0A975BV07</accession>
<organism evidence="13 14">
    <name type="scientific">Desulfonema magnum</name>
    <dbReference type="NCBI Taxonomy" id="45655"/>
    <lineage>
        <taxon>Bacteria</taxon>
        <taxon>Pseudomonadati</taxon>
        <taxon>Thermodesulfobacteriota</taxon>
        <taxon>Desulfobacteria</taxon>
        <taxon>Desulfobacterales</taxon>
        <taxon>Desulfococcaceae</taxon>
        <taxon>Desulfonema</taxon>
    </lineage>
</organism>
<comment type="catalytic activity">
    <reaction evidence="1">
        <text>2 a mycocerosyl-[mycocerosic acid synthase] + a phthiocerol = a dimycocerosyl phthiocerol + 2 holo-[mycocerosic acid synthase].</text>
        <dbReference type="EC" id="2.3.1.282"/>
    </reaction>
</comment>
<evidence type="ECO:0000256" key="10">
    <source>
        <dbReference type="ARBA" id="ARBA00032317"/>
    </source>
</evidence>
<evidence type="ECO:0000256" key="9">
    <source>
        <dbReference type="ARBA" id="ARBA00030465"/>
    </source>
</evidence>
<dbReference type="EMBL" id="CP061800">
    <property type="protein sequence ID" value="QTA92254.1"/>
    <property type="molecule type" value="Genomic_DNA"/>
</dbReference>
<dbReference type="GO" id="GO:0016746">
    <property type="term" value="F:acyltransferase activity"/>
    <property type="evidence" value="ECO:0007669"/>
    <property type="project" value="UniProtKB-KW"/>
</dbReference>